<accession>A0A074YRC6</accession>
<dbReference type="EMBL" id="KL584756">
    <property type="protein sequence ID" value="KEQ96612.1"/>
    <property type="molecule type" value="Genomic_DNA"/>
</dbReference>
<dbReference type="AlphaFoldDB" id="A0A074YRC6"/>
<organism evidence="2 3">
    <name type="scientific">Aureobasidium subglaciale (strain EXF-2481)</name>
    <name type="common">Aureobasidium pullulans var. subglaciale</name>
    <dbReference type="NCBI Taxonomy" id="1043005"/>
    <lineage>
        <taxon>Eukaryota</taxon>
        <taxon>Fungi</taxon>
        <taxon>Dikarya</taxon>
        <taxon>Ascomycota</taxon>
        <taxon>Pezizomycotina</taxon>
        <taxon>Dothideomycetes</taxon>
        <taxon>Dothideomycetidae</taxon>
        <taxon>Dothideales</taxon>
        <taxon>Saccotheciaceae</taxon>
        <taxon>Aureobasidium</taxon>
    </lineage>
</organism>
<sequence length="158" mass="18095">MCCRRRSNRKTLTMAELAQNLLATATASRTVEPLGPPPAYEHIEKDAKDINNDTSVQATEVIDTKMLSKMQGAPKYTTIYTDVDSSSNLAIPIAKSTCQSRCAAKRERKREQKQIKRRYREEKRELRAEYRDERRTMQRDRSGPIGMLIKGVSSLMKQ</sequence>
<proteinExistence type="predicted"/>
<dbReference type="GeneID" id="25363753"/>
<gene>
    <name evidence="2" type="ORF">AUEXF2481DRAFT_28542</name>
</gene>
<dbReference type="InParanoid" id="A0A074YRC6"/>
<reference evidence="2 3" key="1">
    <citation type="journal article" date="2014" name="BMC Genomics">
        <title>Genome sequencing of four Aureobasidium pullulans varieties: biotechnological potential, stress tolerance, and description of new species.</title>
        <authorList>
            <person name="Gostin Ar C."/>
            <person name="Ohm R.A."/>
            <person name="Kogej T."/>
            <person name="Sonjak S."/>
            <person name="Turk M."/>
            <person name="Zajc J."/>
            <person name="Zalar P."/>
            <person name="Grube M."/>
            <person name="Sun H."/>
            <person name="Han J."/>
            <person name="Sharma A."/>
            <person name="Chiniquy J."/>
            <person name="Ngan C.Y."/>
            <person name="Lipzen A."/>
            <person name="Barry K."/>
            <person name="Grigoriev I.V."/>
            <person name="Gunde-Cimerman N."/>
        </authorList>
    </citation>
    <scope>NUCLEOTIDE SEQUENCE [LARGE SCALE GENOMIC DNA]</scope>
    <source>
        <strain evidence="2 3">EXF-2481</strain>
    </source>
</reference>
<dbReference type="HOGENOM" id="CLU_1677507_0_0_1"/>
<name>A0A074YRC6_AURSE</name>
<evidence type="ECO:0000313" key="3">
    <source>
        <dbReference type="Proteomes" id="UP000030641"/>
    </source>
</evidence>
<dbReference type="RefSeq" id="XP_013344915.1">
    <property type="nucleotide sequence ID" value="XM_013489461.1"/>
</dbReference>
<dbReference type="Proteomes" id="UP000030641">
    <property type="component" value="Unassembled WGS sequence"/>
</dbReference>
<protein>
    <submittedName>
        <fullName evidence="2">Uncharacterized protein</fullName>
    </submittedName>
</protein>
<keyword evidence="1" id="KW-0175">Coiled coil</keyword>
<evidence type="ECO:0000256" key="1">
    <source>
        <dbReference type="SAM" id="Coils"/>
    </source>
</evidence>
<feature type="coiled-coil region" evidence="1">
    <location>
        <begin position="102"/>
        <end position="140"/>
    </location>
</feature>
<dbReference type="OrthoDB" id="3915365at2759"/>
<evidence type="ECO:0000313" key="2">
    <source>
        <dbReference type="EMBL" id="KEQ96612.1"/>
    </source>
</evidence>
<keyword evidence="3" id="KW-1185">Reference proteome</keyword>